<keyword evidence="2 5" id="KW-0853">WD repeat</keyword>
<dbReference type="Proteomes" id="UP000694557">
    <property type="component" value="Unassembled WGS sequence"/>
</dbReference>
<dbReference type="Pfam" id="PF08625">
    <property type="entry name" value="Utp13"/>
    <property type="match status" value="1"/>
</dbReference>
<evidence type="ECO:0000256" key="5">
    <source>
        <dbReference type="PROSITE-ProRule" id="PRU00221"/>
    </source>
</evidence>
<dbReference type="PROSITE" id="PS50294">
    <property type="entry name" value="WD_REPEATS_REGION"/>
    <property type="match status" value="7"/>
</dbReference>
<dbReference type="InterPro" id="IPR015943">
    <property type="entry name" value="WD40/YVTN_repeat-like_dom_sf"/>
</dbReference>
<protein>
    <submittedName>
        <fullName evidence="8">Transducin beta like 3</fullName>
    </submittedName>
</protein>
<dbReference type="GeneTree" id="ENSGT00940000157651"/>
<dbReference type="AlphaFoldDB" id="A0A8C7N309"/>
<evidence type="ECO:0000256" key="2">
    <source>
        <dbReference type="ARBA" id="ARBA00022574"/>
    </source>
</evidence>
<keyword evidence="3" id="KW-0677">Repeat</keyword>
<keyword evidence="9" id="KW-1185">Reference proteome</keyword>
<feature type="repeat" description="WD" evidence="5">
    <location>
        <begin position="105"/>
        <end position="138"/>
    </location>
</feature>
<feature type="repeat" description="WD" evidence="5">
    <location>
        <begin position="448"/>
        <end position="481"/>
    </location>
</feature>
<dbReference type="Ensembl" id="ENSOKIT00005103977.1">
    <property type="protein sequence ID" value="ENSOKIP00005097121.1"/>
    <property type="gene ID" value="ENSOKIG00005040683.1"/>
</dbReference>
<accession>A0A8C7N309</accession>
<dbReference type="Pfam" id="PF00400">
    <property type="entry name" value="WD40"/>
    <property type="match status" value="9"/>
</dbReference>
<proteinExistence type="predicted"/>
<dbReference type="Gene3D" id="2.130.10.10">
    <property type="entry name" value="YVTN repeat-like/Quinoprotein amine dehydrogenase"/>
    <property type="match status" value="4"/>
</dbReference>
<evidence type="ECO:0000256" key="1">
    <source>
        <dbReference type="ARBA" id="ARBA00004604"/>
    </source>
</evidence>
<dbReference type="PANTHER" id="PTHR19854:SF15">
    <property type="entry name" value="TRANSDUCIN BETA-LIKE PROTEIN 3"/>
    <property type="match status" value="1"/>
</dbReference>
<feature type="repeat" description="WD" evidence="5">
    <location>
        <begin position="494"/>
        <end position="535"/>
    </location>
</feature>
<feature type="repeat" description="WD" evidence="5">
    <location>
        <begin position="147"/>
        <end position="190"/>
    </location>
</feature>
<dbReference type="InterPro" id="IPR019775">
    <property type="entry name" value="WD40_repeat_CS"/>
</dbReference>
<evidence type="ECO:0000256" key="3">
    <source>
        <dbReference type="ARBA" id="ARBA00022737"/>
    </source>
</evidence>
<feature type="repeat" description="WD" evidence="5">
    <location>
        <begin position="191"/>
        <end position="232"/>
    </location>
</feature>
<dbReference type="InterPro" id="IPR013934">
    <property type="entry name" value="Utp13_C"/>
</dbReference>
<dbReference type="GO" id="GO:0000472">
    <property type="term" value="P:endonucleolytic cleavage to generate mature 5'-end of SSU-rRNA from (SSU-rRNA, 5.8S rRNA, LSU-rRNA)"/>
    <property type="evidence" value="ECO:0007669"/>
    <property type="project" value="TreeGrafter"/>
</dbReference>
<evidence type="ECO:0000259" key="7">
    <source>
        <dbReference type="Pfam" id="PF08625"/>
    </source>
</evidence>
<feature type="repeat" description="WD" evidence="5">
    <location>
        <begin position="348"/>
        <end position="379"/>
    </location>
</feature>
<feature type="domain" description="U3 small nucleolar RNA-associated protein 13 C-terminal" evidence="7">
    <location>
        <begin position="631"/>
        <end position="739"/>
    </location>
</feature>
<dbReference type="SMART" id="SM00320">
    <property type="entry name" value="WD40"/>
    <property type="match status" value="11"/>
</dbReference>
<comment type="subcellular location">
    <subcellularLocation>
        <location evidence="1">Nucleus</location>
        <location evidence="1">Nucleolus</location>
    </subcellularLocation>
</comment>
<feature type="repeat" description="WD" evidence="5">
    <location>
        <begin position="578"/>
        <end position="609"/>
    </location>
</feature>
<sequence length="794" mass="87416">LLAKLPLFFSSSCSYAVSSTIEPFYKGGKVQISKDEKFIFCTCGTRVNVLQIVTGKIVHSIEQDDQEDITSFALSLDDEILVTASKALLLKQWDWKQAQCTRSWRAIHNVPIASMTFDPTATLLATGGCDGTIKLWDVVKQYCTHNLKGSSGVVHLVEFHPDISLLQLFSSASDCGIRMWDLRSSQCLCVLQSHYSPVTSLAFTPDGASMVSSGRDKICTVWDLKSRTARRTVPVYESVVLLPEDEDFSEIGVKTKEIHFITAGSKGVLRVWDASSARCVFELATVTAEHNILLYQLPSFTTQQQFVGFNDEVLDVKFLGKGDTHIVVATNSSQLKVFDLATSSCKILYGHTDTVLSLDVFKKGSLFVSCAKDKSVRVWRQDPDSGQVSCVAQGCSHANAVGSITCSRMKESFVVSGSQDCTIKVWDLPETIPETDGDMFQLTARVTEKAHDKDVNSVAVSPNDKLLVSGSQDRLAKLWSLGAPGADLALLGVFRGHRRGVWCVQFSPMDQVLASSSADGSVKLWSLQDFSCLKTFEGHDASVLKLIFVSRGTQLLTSGSDGLVKLWTIKTNECVKTLDAHQDKVWGLHATRKDDRVVTASADSNITVWTDVTEVEQAEEQAKQEDQILKKQELSNLLHEKKYLKALGLAISLDQPHTVLKVIKGIGEDGAKQLEKTVLKLRQDQKESMLRYCAVWNTNARSCLDAQAVIQVMLTHLSPEELLQYQGARAHLEGLIPYTGEVGFPLFDLTLRPRREAHAKDRPSAAGLHVPGLHVAEDESDRSSSQVRVTRGGP</sequence>
<dbReference type="GO" id="GO:0000480">
    <property type="term" value="P:endonucleolytic cleavage in 5'-ETS of tricistronic rRNA transcript (SSU-rRNA, 5.8S rRNA, LSU-rRNA)"/>
    <property type="evidence" value="ECO:0007669"/>
    <property type="project" value="TreeGrafter"/>
</dbReference>
<dbReference type="InterPro" id="IPR001680">
    <property type="entry name" value="WD40_rpt"/>
</dbReference>
<evidence type="ECO:0000313" key="8">
    <source>
        <dbReference type="Ensembl" id="ENSOKIP00005097121.1"/>
    </source>
</evidence>
<name>A0A8C7N309_ONCKI</name>
<organism evidence="8 9">
    <name type="scientific">Oncorhynchus kisutch</name>
    <name type="common">Coho salmon</name>
    <name type="synonym">Salmo kisutch</name>
    <dbReference type="NCBI Taxonomy" id="8019"/>
    <lineage>
        <taxon>Eukaryota</taxon>
        <taxon>Metazoa</taxon>
        <taxon>Chordata</taxon>
        <taxon>Craniata</taxon>
        <taxon>Vertebrata</taxon>
        <taxon>Euteleostomi</taxon>
        <taxon>Actinopterygii</taxon>
        <taxon>Neopterygii</taxon>
        <taxon>Teleostei</taxon>
        <taxon>Protacanthopterygii</taxon>
        <taxon>Salmoniformes</taxon>
        <taxon>Salmonidae</taxon>
        <taxon>Salmoninae</taxon>
        <taxon>Oncorhynchus</taxon>
    </lineage>
</organism>
<dbReference type="CDD" id="cd00200">
    <property type="entry name" value="WD40"/>
    <property type="match status" value="2"/>
</dbReference>
<dbReference type="FunFam" id="2.130.10.10:FF:001054">
    <property type="entry name" value="Transducin (beta)-like 3"/>
    <property type="match status" value="1"/>
</dbReference>
<evidence type="ECO:0000313" key="9">
    <source>
        <dbReference type="Proteomes" id="UP000694557"/>
    </source>
</evidence>
<dbReference type="PROSITE" id="PS00678">
    <property type="entry name" value="WD_REPEATS_1"/>
    <property type="match status" value="4"/>
</dbReference>
<dbReference type="PROSITE" id="PS50082">
    <property type="entry name" value="WD_REPEATS_2"/>
    <property type="match status" value="9"/>
</dbReference>
<feature type="region of interest" description="Disordered" evidence="6">
    <location>
        <begin position="758"/>
        <end position="794"/>
    </location>
</feature>
<dbReference type="PRINTS" id="PR00320">
    <property type="entry name" value="GPROTEINBRPT"/>
</dbReference>
<dbReference type="InterPro" id="IPR020472">
    <property type="entry name" value="WD40_PAC1"/>
</dbReference>
<dbReference type="InterPro" id="IPR036322">
    <property type="entry name" value="WD40_repeat_dom_sf"/>
</dbReference>
<dbReference type="PANTHER" id="PTHR19854">
    <property type="entry name" value="TRANSDUCIN BETA-LIKE 3"/>
    <property type="match status" value="1"/>
</dbReference>
<evidence type="ECO:0000256" key="4">
    <source>
        <dbReference type="ARBA" id="ARBA00023242"/>
    </source>
</evidence>
<evidence type="ECO:0000256" key="6">
    <source>
        <dbReference type="SAM" id="MobiDB-lite"/>
    </source>
</evidence>
<feature type="repeat" description="WD" evidence="5">
    <location>
        <begin position="394"/>
        <end position="428"/>
    </location>
</feature>
<reference evidence="8" key="1">
    <citation type="submission" date="2025-08" db="UniProtKB">
        <authorList>
            <consortium name="Ensembl"/>
        </authorList>
    </citation>
    <scope>IDENTIFICATION</scope>
</reference>
<dbReference type="FunFam" id="2.130.10.10:FF:000230">
    <property type="entry name" value="Transducin beta-like protein 3"/>
    <property type="match status" value="1"/>
</dbReference>
<dbReference type="GO" id="GO:0034511">
    <property type="term" value="F:U3 snoRNA binding"/>
    <property type="evidence" value="ECO:0007669"/>
    <property type="project" value="TreeGrafter"/>
</dbReference>
<keyword evidence="4" id="KW-0539">Nucleus</keyword>
<gene>
    <name evidence="8" type="primary">TBL3</name>
    <name evidence="8" type="synonym">LOC116359978</name>
</gene>
<dbReference type="GO" id="GO:0032040">
    <property type="term" value="C:small-subunit processome"/>
    <property type="evidence" value="ECO:0007669"/>
    <property type="project" value="InterPro"/>
</dbReference>
<dbReference type="GO" id="GO:0030686">
    <property type="term" value="C:90S preribosome"/>
    <property type="evidence" value="ECO:0007669"/>
    <property type="project" value="TreeGrafter"/>
</dbReference>
<reference evidence="8" key="2">
    <citation type="submission" date="2025-09" db="UniProtKB">
        <authorList>
            <consortium name="Ensembl"/>
        </authorList>
    </citation>
    <scope>IDENTIFICATION</scope>
</reference>
<dbReference type="SUPFAM" id="SSF50978">
    <property type="entry name" value="WD40 repeat-like"/>
    <property type="match status" value="2"/>
</dbReference>
<feature type="repeat" description="WD" evidence="5">
    <location>
        <begin position="536"/>
        <end position="577"/>
    </location>
</feature>